<dbReference type="GO" id="GO:0008061">
    <property type="term" value="F:chitin binding"/>
    <property type="evidence" value="ECO:0007669"/>
    <property type="project" value="InterPro"/>
</dbReference>
<keyword evidence="4" id="KW-0964">Secreted</keyword>
<dbReference type="PROSITE" id="PS51910">
    <property type="entry name" value="GH18_2"/>
    <property type="match status" value="1"/>
</dbReference>
<dbReference type="Proteomes" id="UP001066276">
    <property type="component" value="Chromosome 3_2"/>
</dbReference>
<dbReference type="GO" id="GO:0070492">
    <property type="term" value="F:oligosaccharide binding"/>
    <property type="evidence" value="ECO:0007669"/>
    <property type="project" value="TreeGrafter"/>
</dbReference>
<evidence type="ECO:0000313" key="10">
    <source>
        <dbReference type="Proteomes" id="UP001066276"/>
    </source>
</evidence>
<evidence type="ECO:0000256" key="1">
    <source>
        <dbReference type="ARBA" id="ARBA00004371"/>
    </source>
</evidence>
<dbReference type="GO" id="GO:0005975">
    <property type="term" value="P:carbohydrate metabolic process"/>
    <property type="evidence" value="ECO:0007669"/>
    <property type="project" value="InterPro"/>
</dbReference>
<name>A0AAV7TPY2_PLEWA</name>
<accession>A0AAV7TPY2</accession>
<keyword evidence="6" id="KW-0458">Lysosome</keyword>
<dbReference type="Gene3D" id="1.10.8.360">
    <property type="entry name" value="3,6-anhydro-alpha-l-galactosidase"/>
    <property type="match status" value="1"/>
</dbReference>
<dbReference type="Gene3D" id="3.20.20.80">
    <property type="entry name" value="Glycosidases"/>
    <property type="match status" value="1"/>
</dbReference>
<dbReference type="PANTHER" id="PTHR46066">
    <property type="entry name" value="CHITINASE DOMAIN-CONTAINING PROTEIN 1 FAMILY MEMBER"/>
    <property type="match status" value="1"/>
</dbReference>
<dbReference type="Gene3D" id="3.10.50.10">
    <property type="match status" value="1"/>
</dbReference>
<organism evidence="9 10">
    <name type="scientific">Pleurodeles waltl</name>
    <name type="common">Iberian ribbed newt</name>
    <dbReference type="NCBI Taxonomy" id="8319"/>
    <lineage>
        <taxon>Eukaryota</taxon>
        <taxon>Metazoa</taxon>
        <taxon>Chordata</taxon>
        <taxon>Craniata</taxon>
        <taxon>Vertebrata</taxon>
        <taxon>Euteleostomi</taxon>
        <taxon>Amphibia</taxon>
        <taxon>Batrachia</taxon>
        <taxon>Caudata</taxon>
        <taxon>Salamandroidea</taxon>
        <taxon>Salamandridae</taxon>
        <taxon>Pleurodelinae</taxon>
        <taxon>Pleurodeles</taxon>
    </lineage>
</organism>
<comment type="caution">
    <text evidence="9">The sequence shown here is derived from an EMBL/GenBank/DDBJ whole genome shotgun (WGS) entry which is preliminary data.</text>
</comment>
<evidence type="ECO:0000256" key="2">
    <source>
        <dbReference type="ARBA" id="ARBA00004613"/>
    </source>
</evidence>
<reference evidence="9" key="1">
    <citation type="journal article" date="2022" name="bioRxiv">
        <title>Sequencing and chromosome-scale assembly of the giantPleurodeles waltlgenome.</title>
        <authorList>
            <person name="Brown T."/>
            <person name="Elewa A."/>
            <person name="Iarovenko S."/>
            <person name="Subramanian E."/>
            <person name="Araus A.J."/>
            <person name="Petzold A."/>
            <person name="Susuki M."/>
            <person name="Suzuki K.-i.T."/>
            <person name="Hayashi T."/>
            <person name="Toyoda A."/>
            <person name="Oliveira C."/>
            <person name="Osipova E."/>
            <person name="Leigh N.D."/>
            <person name="Simon A."/>
            <person name="Yun M.H."/>
        </authorList>
    </citation>
    <scope>NUCLEOTIDE SEQUENCE</scope>
    <source>
        <strain evidence="9">20211129_DDA</strain>
        <tissue evidence="9">Liver</tissue>
    </source>
</reference>
<evidence type="ECO:0000259" key="8">
    <source>
        <dbReference type="PROSITE" id="PS51910"/>
    </source>
</evidence>
<protein>
    <recommendedName>
        <fullName evidence="7">Chitinase domain-containing protein 1</fullName>
    </recommendedName>
</protein>
<dbReference type="CDD" id="cd02876">
    <property type="entry name" value="GH18_SI-CLP"/>
    <property type="match status" value="1"/>
</dbReference>
<evidence type="ECO:0000256" key="5">
    <source>
        <dbReference type="ARBA" id="ARBA00022729"/>
    </source>
</evidence>
<evidence type="ECO:0000256" key="6">
    <source>
        <dbReference type="ARBA" id="ARBA00023228"/>
    </source>
</evidence>
<dbReference type="SMART" id="SM00636">
    <property type="entry name" value="Glyco_18"/>
    <property type="match status" value="1"/>
</dbReference>
<keyword evidence="10" id="KW-1185">Reference proteome</keyword>
<dbReference type="InterPro" id="IPR029070">
    <property type="entry name" value="Chitinase_insertion_sf"/>
</dbReference>
<comment type="similarity">
    <text evidence="3">Belongs to the glycosyl hydrolase 18 family.</text>
</comment>
<dbReference type="InterPro" id="IPR001223">
    <property type="entry name" value="Glyco_hydro18_cat"/>
</dbReference>
<dbReference type="AlphaFoldDB" id="A0AAV7TPY2"/>
<sequence length="450" mass="51142">MFVTKASLVPLPRATTLKVRFSLHVPRYPWSISLDSDMNLLGIVLALALVYQLSDATLSKTDVKKSSTKAPEVKTRFSDNPAQNRGLVVTDPKAKDILLEHKSHCTKSVEKRNFHGDVLGYVTPWNSHGYDIAKTFGSKFTLVSPVWLQVKRRGEEMFQITGLHDADQGWIKDVKKNSKNTQIVPRILFDGWSYKDFESVFGSEDEIEELGSTMVKVAKNEKFDGFVIEVWSQLGGQKRKELVHMLGHLAETLHQAKLQFVLVIPPSLAPGTNQLGMFGRKEFEQLAPLVDSFSFMTYDYSSPERPGPNSPLPWVQACVQTLDPNSKWRSKILLGLNFYGMDYSALGAVGEPILGNRYIEILTEHKPKIVWEQQIAEHYFEYKKNKSGKHVVFYPSLKLFAGDQVHENIRTFVILFWLKTGVLTRKRLTGPLGIGRYVYNARRFQGDRSM</sequence>
<dbReference type="InterPro" id="IPR011583">
    <property type="entry name" value="Chitinase_II/V-like_cat"/>
</dbReference>
<evidence type="ECO:0000256" key="4">
    <source>
        <dbReference type="ARBA" id="ARBA00022525"/>
    </source>
</evidence>
<dbReference type="SUPFAM" id="SSF51445">
    <property type="entry name" value="(Trans)glycosidases"/>
    <property type="match status" value="1"/>
</dbReference>
<keyword evidence="5" id="KW-0732">Signal</keyword>
<dbReference type="GO" id="GO:0005576">
    <property type="term" value="C:extracellular region"/>
    <property type="evidence" value="ECO:0007669"/>
    <property type="project" value="UniProtKB-SubCell"/>
</dbReference>
<evidence type="ECO:0000313" key="9">
    <source>
        <dbReference type="EMBL" id="KAJ1178642.1"/>
    </source>
</evidence>
<dbReference type="PANTHER" id="PTHR46066:SF2">
    <property type="entry name" value="CHITINASE DOMAIN-CONTAINING PROTEIN 1"/>
    <property type="match status" value="1"/>
</dbReference>
<dbReference type="Pfam" id="PF00704">
    <property type="entry name" value="Glyco_hydro_18"/>
    <property type="match status" value="1"/>
</dbReference>
<evidence type="ECO:0000256" key="7">
    <source>
        <dbReference type="ARBA" id="ARBA00040976"/>
    </source>
</evidence>
<dbReference type="FunFam" id="3.10.50.10:FF:000002">
    <property type="entry name" value="Chitinase domain-containing protein 1"/>
    <property type="match status" value="1"/>
</dbReference>
<dbReference type="GO" id="GO:0005764">
    <property type="term" value="C:lysosome"/>
    <property type="evidence" value="ECO:0007669"/>
    <property type="project" value="UniProtKB-SubCell"/>
</dbReference>
<dbReference type="FunFam" id="3.20.20.80:FF:000028">
    <property type="entry name" value="Chitinase domain-containing protein 1"/>
    <property type="match status" value="1"/>
</dbReference>
<proteinExistence type="inferred from homology"/>
<gene>
    <name evidence="9" type="ORF">NDU88_003885</name>
</gene>
<feature type="domain" description="GH18" evidence="8">
    <location>
        <begin position="116"/>
        <end position="450"/>
    </location>
</feature>
<comment type="subcellular location">
    <subcellularLocation>
        <location evidence="1">Lysosome</location>
    </subcellularLocation>
    <subcellularLocation>
        <location evidence="2">Secreted</location>
    </subcellularLocation>
</comment>
<dbReference type="EMBL" id="JANPWB010000006">
    <property type="protein sequence ID" value="KAJ1178642.1"/>
    <property type="molecule type" value="Genomic_DNA"/>
</dbReference>
<evidence type="ECO:0000256" key="3">
    <source>
        <dbReference type="ARBA" id="ARBA00009336"/>
    </source>
</evidence>
<dbReference type="GO" id="GO:0012505">
    <property type="term" value="C:endomembrane system"/>
    <property type="evidence" value="ECO:0007669"/>
    <property type="project" value="TreeGrafter"/>
</dbReference>
<dbReference type="InterPro" id="IPR017853">
    <property type="entry name" value="GH"/>
</dbReference>